<keyword evidence="3" id="KW-1185">Reference proteome</keyword>
<evidence type="ECO:0000313" key="3">
    <source>
        <dbReference type="Proteomes" id="UP001153636"/>
    </source>
</evidence>
<proteinExistence type="predicted"/>
<gene>
    <name evidence="2" type="ORF">PSYICH_LOCUS147</name>
</gene>
<evidence type="ECO:0000256" key="1">
    <source>
        <dbReference type="SAM" id="MobiDB-lite"/>
    </source>
</evidence>
<feature type="compositionally biased region" description="Polar residues" evidence="1">
    <location>
        <begin position="70"/>
        <end position="81"/>
    </location>
</feature>
<sequence>MNRLPFSMSSPNRDPEINVVSSPESSSRNGSPEPDTYRLINHNQHNSYPVIKTSDDDERTDKDAKAKSVGGSTNFSISSILSRADPTVKKNGFMGVQGGGVMETGIGGAADSGVLSR</sequence>
<dbReference type="OrthoDB" id="6763859at2759"/>
<dbReference type="EMBL" id="OV651813">
    <property type="protein sequence ID" value="CAH1099952.1"/>
    <property type="molecule type" value="Genomic_DNA"/>
</dbReference>
<name>A0A9P0G7U9_9CUCU</name>
<dbReference type="AlphaFoldDB" id="A0A9P0G7U9"/>
<protein>
    <submittedName>
        <fullName evidence="2">Uncharacterized protein</fullName>
    </submittedName>
</protein>
<accession>A0A9P0G7U9</accession>
<feature type="region of interest" description="Disordered" evidence="1">
    <location>
        <begin position="1"/>
        <end position="89"/>
    </location>
</feature>
<dbReference type="Proteomes" id="UP001153636">
    <property type="component" value="Chromosome 1"/>
</dbReference>
<reference evidence="2" key="1">
    <citation type="submission" date="2022-01" db="EMBL/GenBank/DDBJ databases">
        <authorList>
            <person name="King R."/>
        </authorList>
    </citation>
    <scope>NUCLEOTIDE SEQUENCE</scope>
</reference>
<evidence type="ECO:0000313" key="2">
    <source>
        <dbReference type="EMBL" id="CAH1099952.1"/>
    </source>
</evidence>
<feature type="compositionally biased region" description="Low complexity" evidence="1">
    <location>
        <begin position="18"/>
        <end position="33"/>
    </location>
</feature>
<organism evidence="2 3">
    <name type="scientific">Psylliodes chrysocephalus</name>
    <dbReference type="NCBI Taxonomy" id="3402493"/>
    <lineage>
        <taxon>Eukaryota</taxon>
        <taxon>Metazoa</taxon>
        <taxon>Ecdysozoa</taxon>
        <taxon>Arthropoda</taxon>
        <taxon>Hexapoda</taxon>
        <taxon>Insecta</taxon>
        <taxon>Pterygota</taxon>
        <taxon>Neoptera</taxon>
        <taxon>Endopterygota</taxon>
        <taxon>Coleoptera</taxon>
        <taxon>Polyphaga</taxon>
        <taxon>Cucujiformia</taxon>
        <taxon>Chrysomeloidea</taxon>
        <taxon>Chrysomelidae</taxon>
        <taxon>Galerucinae</taxon>
        <taxon>Alticini</taxon>
        <taxon>Psylliodes</taxon>
    </lineage>
</organism>